<dbReference type="Pfam" id="PF00076">
    <property type="entry name" value="RRM_1"/>
    <property type="match status" value="1"/>
</dbReference>
<feature type="domain" description="RRM" evidence="6">
    <location>
        <begin position="122"/>
        <end position="197"/>
    </location>
</feature>
<dbReference type="Pfam" id="PF13893">
    <property type="entry name" value="RRM_5"/>
    <property type="match status" value="1"/>
</dbReference>
<dbReference type="InterPro" id="IPR000504">
    <property type="entry name" value="RRM_dom"/>
</dbReference>
<protein>
    <submittedName>
        <fullName evidence="8">RRM domain-containing protein</fullName>
    </submittedName>
</protein>
<dbReference type="PANTHER" id="PTHR15592">
    <property type="entry name" value="MATRIN 3/NUCLEAR PROTEIN 220-RELATED"/>
    <property type="match status" value="1"/>
</dbReference>
<dbReference type="Pfam" id="PF11835">
    <property type="entry name" value="RRM_8"/>
    <property type="match status" value="1"/>
</dbReference>
<evidence type="ECO:0000313" key="7">
    <source>
        <dbReference type="Proteomes" id="UP000887574"/>
    </source>
</evidence>
<evidence type="ECO:0000256" key="3">
    <source>
        <dbReference type="ARBA" id="ARBA00022884"/>
    </source>
</evidence>
<evidence type="ECO:0000256" key="2">
    <source>
        <dbReference type="ARBA" id="ARBA00022737"/>
    </source>
</evidence>
<evidence type="ECO:0000259" key="6">
    <source>
        <dbReference type="PROSITE" id="PS50102"/>
    </source>
</evidence>
<keyword evidence="3 4" id="KW-0694">RNA-binding</keyword>
<feature type="region of interest" description="Disordered" evidence="5">
    <location>
        <begin position="329"/>
        <end position="351"/>
    </location>
</feature>
<dbReference type="Gene3D" id="3.30.70.330">
    <property type="match status" value="4"/>
</dbReference>
<dbReference type="SUPFAM" id="SSF54928">
    <property type="entry name" value="RNA-binding domain, RBD"/>
    <property type="match status" value="2"/>
</dbReference>
<dbReference type="Proteomes" id="UP000887574">
    <property type="component" value="Unplaced"/>
</dbReference>
<name>A0A915E1R7_9BILA</name>
<dbReference type="GO" id="GO:0003723">
    <property type="term" value="F:RNA binding"/>
    <property type="evidence" value="ECO:0007669"/>
    <property type="project" value="UniProtKB-UniRule"/>
</dbReference>
<evidence type="ECO:0000313" key="8">
    <source>
        <dbReference type="WBParaSite" id="jg2555"/>
    </source>
</evidence>
<evidence type="ECO:0000256" key="4">
    <source>
        <dbReference type="PROSITE-ProRule" id="PRU00176"/>
    </source>
</evidence>
<sequence length="554" mass="62021">MEGGYNNEGKPPHKRYRRDETADPTNPNPSIVVHVRNLNPKATEADLLEALSHFGPIAYATCMSTKRMALVEFEELECARKCVVFAQTTPINVAGYPALFNYSTSQAIQRIGLESEVPNRILILTVYNAHYAINVEVIHQICAPHGEVLRIAMIKRTMVQALVEFESIEAAKKAKHAMNGADIYSGCCTLKVEFAKPDHVKVTRNDQEQWDYTNPNLRGEQQVAPSSRRALLTDEHRPAGCPPMPIPNNGPLPANAPVYGGGGYEGYVDKSYNDSTNRPVYQTAYTMDPPKHVGGGIQADHYSSSSYTQDRADYGGLTFSRDANYHRAGPVQQQPRGHQSHHQDSGHMYDGDYNNINHENFNCDKIFNLLCGYGNCLKVKFMRLKQDTVMVEMANSTGVQNAMKYLQDAKVFGQTLTLRPSKQNTLRDIHEPFDMPDRSASFADFTRSRNHRFSNAESVARNRLAFPSNQLHWFNTPATMNEERLKKIFEDKKTKVPHSVTIFNTRSDRSASGLIEFDSAEDATEAMMIANHTPITESPGKPPYILKLAFGGGR</sequence>
<feature type="compositionally biased region" description="Basic and acidic residues" evidence="5">
    <location>
        <begin position="341"/>
        <end position="350"/>
    </location>
</feature>
<dbReference type="InterPro" id="IPR006536">
    <property type="entry name" value="HnRNP-L/PTB"/>
</dbReference>
<dbReference type="GO" id="GO:0006397">
    <property type="term" value="P:mRNA processing"/>
    <property type="evidence" value="ECO:0007669"/>
    <property type="project" value="InterPro"/>
</dbReference>
<dbReference type="Pfam" id="PF22976">
    <property type="entry name" value="RRM_10"/>
    <property type="match status" value="1"/>
</dbReference>
<dbReference type="WBParaSite" id="jg2555">
    <property type="protein sequence ID" value="jg2555"/>
    <property type="gene ID" value="jg2555"/>
</dbReference>
<keyword evidence="7" id="KW-1185">Reference proteome</keyword>
<dbReference type="CDD" id="cd12689">
    <property type="entry name" value="RRM1_hnRNPL_like"/>
    <property type="match status" value="1"/>
</dbReference>
<dbReference type="AlphaFoldDB" id="A0A915E1R7"/>
<evidence type="ECO:0000256" key="1">
    <source>
        <dbReference type="ARBA" id="ARBA00022553"/>
    </source>
</evidence>
<dbReference type="InterPro" id="IPR012677">
    <property type="entry name" value="Nucleotide-bd_a/b_plait_sf"/>
</dbReference>
<dbReference type="NCBIfam" id="TIGR01649">
    <property type="entry name" value="hnRNP-L_PTB"/>
    <property type="match status" value="1"/>
</dbReference>
<keyword evidence="2" id="KW-0677">Repeat</keyword>
<dbReference type="SMART" id="SM00360">
    <property type="entry name" value="RRM"/>
    <property type="match status" value="3"/>
</dbReference>
<dbReference type="CDD" id="cd12427">
    <property type="entry name" value="RRM4_hnRNPL_like"/>
    <property type="match status" value="1"/>
</dbReference>
<dbReference type="PROSITE" id="PS50102">
    <property type="entry name" value="RRM"/>
    <property type="match status" value="2"/>
</dbReference>
<dbReference type="GO" id="GO:0005634">
    <property type="term" value="C:nucleus"/>
    <property type="evidence" value="ECO:0007669"/>
    <property type="project" value="InterPro"/>
</dbReference>
<dbReference type="InterPro" id="IPR021790">
    <property type="entry name" value="PTBP1-like_RRM2"/>
</dbReference>
<evidence type="ECO:0000256" key="5">
    <source>
        <dbReference type="SAM" id="MobiDB-lite"/>
    </source>
</evidence>
<proteinExistence type="predicted"/>
<feature type="domain" description="RRM" evidence="6">
    <location>
        <begin position="31"/>
        <end position="105"/>
    </location>
</feature>
<organism evidence="7 8">
    <name type="scientific">Ditylenchus dipsaci</name>
    <dbReference type="NCBI Taxonomy" id="166011"/>
    <lineage>
        <taxon>Eukaryota</taxon>
        <taxon>Metazoa</taxon>
        <taxon>Ecdysozoa</taxon>
        <taxon>Nematoda</taxon>
        <taxon>Chromadorea</taxon>
        <taxon>Rhabditida</taxon>
        <taxon>Tylenchina</taxon>
        <taxon>Tylenchomorpha</taxon>
        <taxon>Sphaerularioidea</taxon>
        <taxon>Anguinidae</taxon>
        <taxon>Anguininae</taxon>
        <taxon>Ditylenchus</taxon>
    </lineage>
</organism>
<dbReference type="InterPro" id="IPR055204">
    <property type="entry name" value="HNRNPL_RRM"/>
</dbReference>
<dbReference type="CDD" id="cd12424">
    <property type="entry name" value="RRM3_hnRNPL_like"/>
    <property type="match status" value="1"/>
</dbReference>
<dbReference type="InterPro" id="IPR035979">
    <property type="entry name" value="RBD_domain_sf"/>
</dbReference>
<accession>A0A915E1R7</accession>
<feature type="region of interest" description="Disordered" evidence="5">
    <location>
        <begin position="1"/>
        <end position="31"/>
    </location>
</feature>
<keyword evidence="1" id="KW-0597">Phosphoprotein</keyword>
<reference evidence="8" key="1">
    <citation type="submission" date="2022-11" db="UniProtKB">
        <authorList>
            <consortium name="WormBaseParasite"/>
        </authorList>
    </citation>
    <scope>IDENTIFICATION</scope>
</reference>